<gene>
    <name evidence="1" type="ORF">AHMF7605_21645</name>
    <name evidence="2" type="ORF">AHMF7605_21890</name>
</gene>
<proteinExistence type="predicted"/>
<sequence>MVQVYSYGMEDEDTFYMEGEIEEEADVEVFSKRFQEGLQTHMGTVYALNYFYFHRALRVTYPFKLRFRVALDRECYFKMGWENGYDYS</sequence>
<evidence type="ECO:0000313" key="2">
    <source>
        <dbReference type="EMBL" id="PSR55963.1"/>
    </source>
</evidence>
<accession>A0A2T2YKA3</accession>
<protein>
    <submittedName>
        <fullName evidence="1">Uncharacterized protein</fullName>
    </submittedName>
</protein>
<name>A0A2T2YKA3_9BACT</name>
<reference evidence="1 3" key="1">
    <citation type="submission" date="2018-03" db="EMBL/GenBank/DDBJ databases">
        <title>Adhaeribacter sp. HMF7605 Genome sequencing and assembly.</title>
        <authorList>
            <person name="Kang H."/>
            <person name="Kang J."/>
            <person name="Cha I."/>
            <person name="Kim H."/>
            <person name="Joh K."/>
        </authorList>
    </citation>
    <scope>NUCLEOTIDE SEQUENCE [LARGE SCALE GENOMIC DNA]</scope>
    <source>
        <strain evidence="1 3">HMF7605</strain>
    </source>
</reference>
<dbReference type="AlphaFoldDB" id="A0A2T2YKA3"/>
<evidence type="ECO:0000313" key="1">
    <source>
        <dbReference type="EMBL" id="PSR55919.1"/>
    </source>
</evidence>
<organism evidence="1 3">
    <name type="scientific">Adhaeribacter arboris</name>
    <dbReference type="NCBI Taxonomy" id="2072846"/>
    <lineage>
        <taxon>Bacteria</taxon>
        <taxon>Pseudomonadati</taxon>
        <taxon>Bacteroidota</taxon>
        <taxon>Cytophagia</taxon>
        <taxon>Cytophagales</taxon>
        <taxon>Hymenobacteraceae</taxon>
        <taxon>Adhaeribacter</taxon>
    </lineage>
</organism>
<dbReference type="EMBL" id="PYFT01000001">
    <property type="protein sequence ID" value="PSR55963.1"/>
    <property type="molecule type" value="Genomic_DNA"/>
</dbReference>
<evidence type="ECO:0000313" key="3">
    <source>
        <dbReference type="Proteomes" id="UP000240357"/>
    </source>
</evidence>
<dbReference type="EMBL" id="PYFT01000001">
    <property type="protein sequence ID" value="PSR55919.1"/>
    <property type="molecule type" value="Genomic_DNA"/>
</dbReference>
<keyword evidence="3" id="KW-1185">Reference proteome</keyword>
<dbReference type="RefSeq" id="WP_106932101.1">
    <property type="nucleotide sequence ID" value="NZ_PYFT01000001.1"/>
</dbReference>
<comment type="caution">
    <text evidence="1">The sequence shown here is derived from an EMBL/GenBank/DDBJ whole genome shotgun (WGS) entry which is preliminary data.</text>
</comment>
<dbReference type="Proteomes" id="UP000240357">
    <property type="component" value="Unassembled WGS sequence"/>
</dbReference>